<evidence type="ECO:0000313" key="10">
    <source>
        <dbReference type="Proteomes" id="UP000035268"/>
    </source>
</evidence>
<comment type="similarity">
    <text evidence="7">Belongs to the binding-protein-dependent transport system permease family.</text>
</comment>
<name>A0A0G3EBD7_9BACT</name>
<dbReference type="InterPro" id="IPR000515">
    <property type="entry name" value="MetI-like"/>
</dbReference>
<proteinExistence type="inferred from homology"/>
<dbReference type="GO" id="GO:0055085">
    <property type="term" value="P:transmembrane transport"/>
    <property type="evidence" value="ECO:0007669"/>
    <property type="project" value="InterPro"/>
</dbReference>
<dbReference type="OrthoDB" id="9761387at2"/>
<evidence type="ECO:0000256" key="4">
    <source>
        <dbReference type="ARBA" id="ARBA00022692"/>
    </source>
</evidence>
<feature type="transmembrane region" description="Helical" evidence="7">
    <location>
        <begin position="673"/>
        <end position="693"/>
    </location>
</feature>
<dbReference type="PANTHER" id="PTHR30193">
    <property type="entry name" value="ABC TRANSPORTER PERMEASE PROTEIN"/>
    <property type="match status" value="1"/>
</dbReference>
<dbReference type="CDD" id="cd06261">
    <property type="entry name" value="TM_PBP2"/>
    <property type="match status" value="1"/>
</dbReference>
<keyword evidence="4 7" id="KW-0812">Transmembrane</keyword>
<keyword evidence="5 7" id="KW-1133">Transmembrane helix</keyword>
<keyword evidence="2 7" id="KW-0813">Transport</keyword>
<feature type="transmembrane region" description="Helical" evidence="7">
    <location>
        <begin position="725"/>
        <end position="745"/>
    </location>
</feature>
<keyword evidence="9" id="KW-0762">Sugar transport</keyword>
<dbReference type="RefSeq" id="WP_082116437.1">
    <property type="nucleotide sequence ID" value="NZ_CP010904.1"/>
</dbReference>
<dbReference type="InterPro" id="IPR006059">
    <property type="entry name" value="SBP"/>
</dbReference>
<dbReference type="Pfam" id="PF01547">
    <property type="entry name" value="SBP_bac_1"/>
    <property type="match status" value="1"/>
</dbReference>
<feature type="domain" description="ABC transmembrane type-1" evidence="8">
    <location>
        <begin position="636"/>
        <end position="847"/>
    </location>
</feature>
<dbReference type="Proteomes" id="UP000035268">
    <property type="component" value="Chromosome"/>
</dbReference>
<reference evidence="10" key="1">
    <citation type="submission" date="2015-02" db="EMBL/GenBank/DDBJ databases">
        <title>Description and complete genome sequence of the first cultured representative of the subdivision 5 of the Verrucomicrobia phylum.</title>
        <authorList>
            <person name="Spring S."/>
            <person name="Bunk B."/>
            <person name="Sproer C."/>
            <person name="Klenk H.-P."/>
        </authorList>
    </citation>
    <scope>NUCLEOTIDE SEQUENCE [LARGE SCALE GENOMIC DNA]</scope>
    <source>
        <strain evidence="10">L21-Fru-AB</strain>
    </source>
</reference>
<dbReference type="EMBL" id="CP010904">
    <property type="protein sequence ID" value="AKJ63608.1"/>
    <property type="molecule type" value="Genomic_DNA"/>
</dbReference>
<feature type="transmembrane region" description="Helical" evidence="7">
    <location>
        <begin position="580"/>
        <end position="604"/>
    </location>
</feature>
<dbReference type="InterPro" id="IPR035906">
    <property type="entry name" value="MetI-like_sf"/>
</dbReference>
<dbReference type="PROSITE" id="PS50928">
    <property type="entry name" value="ABC_TM1"/>
    <property type="match status" value="1"/>
</dbReference>
<dbReference type="Gene3D" id="3.40.190.10">
    <property type="entry name" value="Periplasmic binding protein-like II"/>
    <property type="match status" value="1"/>
</dbReference>
<evidence type="ECO:0000259" key="8">
    <source>
        <dbReference type="PROSITE" id="PS50928"/>
    </source>
</evidence>
<evidence type="ECO:0000256" key="6">
    <source>
        <dbReference type="ARBA" id="ARBA00023136"/>
    </source>
</evidence>
<dbReference type="KEGG" id="vbl:L21SP4_00327"/>
<gene>
    <name evidence="9" type="ORF">L21SP4_00327</name>
</gene>
<dbReference type="AlphaFoldDB" id="A0A0G3EBD7"/>
<reference evidence="9 10" key="2">
    <citation type="journal article" date="2016" name="ISME J.">
        <title>Characterization of the first cultured representative of Verrucomicrobia subdivision 5 indicates the proposal of a novel phylum.</title>
        <authorList>
            <person name="Spring S."/>
            <person name="Bunk B."/>
            <person name="Sproer C."/>
            <person name="Schumann P."/>
            <person name="Rohde M."/>
            <person name="Tindall B.J."/>
            <person name="Klenk H.P."/>
        </authorList>
    </citation>
    <scope>NUCLEOTIDE SEQUENCE [LARGE SCALE GENOMIC DNA]</scope>
    <source>
        <strain evidence="9 10">L21-Fru-AB</strain>
    </source>
</reference>
<dbReference type="InterPro" id="IPR051393">
    <property type="entry name" value="ABC_transporter_permease"/>
</dbReference>
<evidence type="ECO:0000256" key="5">
    <source>
        <dbReference type="ARBA" id="ARBA00022989"/>
    </source>
</evidence>
<keyword evidence="3" id="KW-1003">Cell membrane</keyword>
<feature type="transmembrane region" description="Helical" evidence="7">
    <location>
        <begin position="820"/>
        <end position="846"/>
    </location>
</feature>
<keyword evidence="6 7" id="KW-0472">Membrane</keyword>
<keyword evidence="10" id="KW-1185">Reference proteome</keyword>
<comment type="subcellular location">
    <subcellularLocation>
        <location evidence="1 7">Cell membrane</location>
        <topology evidence="1 7">Multi-pass membrane protein</topology>
    </subcellularLocation>
</comment>
<dbReference type="SUPFAM" id="SSF161098">
    <property type="entry name" value="MetI-like"/>
    <property type="match status" value="1"/>
</dbReference>
<evidence type="ECO:0000256" key="1">
    <source>
        <dbReference type="ARBA" id="ARBA00004651"/>
    </source>
</evidence>
<dbReference type="SUPFAM" id="SSF53850">
    <property type="entry name" value="Periplasmic binding protein-like II"/>
    <property type="match status" value="1"/>
</dbReference>
<protein>
    <submittedName>
        <fullName evidence="9">Sugar transport system permease protein</fullName>
    </submittedName>
</protein>
<evidence type="ECO:0000313" key="9">
    <source>
        <dbReference type="EMBL" id="AKJ63608.1"/>
    </source>
</evidence>
<feature type="transmembrane region" description="Helical" evidence="7">
    <location>
        <begin position="641"/>
        <end position="661"/>
    </location>
</feature>
<evidence type="ECO:0000256" key="7">
    <source>
        <dbReference type="RuleBase" id="RU363032"/>
    </source>
</evidence>
<evidence type="ECO:0000256" key="2">
    <source>
        <dbReference type="ARBA" id="ARBA00022448"/>
    </source>
</evidence>
<dbReference type="Gene3D" id="1.10.3720.10">
    <property type="entry name" value="MetI-like"/>
    <property type="match status" value="1"/>
</dbReference>
<dbReference type="GO" id="GO:0005886">
    <property type="term" value="C:plasma membrane"/>
    <property type="evidence" value="ECO:0007669"/>
    <property type="project" value="UniProtKB-SubCell"/>
</dbReference>
<evidence type="ECO:0000256" key="3">
    <source>
        <dbReference type="ARBA" id="ARBA00022475"/>
    </source>
</evidence>
<sequence length="860" mass="96868">MGYSIRDSWKRAAGLILLAGALLGGLLLVRTGVDARDVLGEDEVELRFESYFAFSPSVREMIREFEHLCRRRHEATDGEYPLYKISVQQSANRGESEDPTRFVLSLIGGDPADVVFFGDHVMAKWASIDAFTPLRQYMERDREAWERWQEEKERRGRDVLPPWPGAEAEAPRAEGARALAAIEPIDRGDYFEACWRQATYTDPKTGDADVYGIPCWVNSRALIYNKDILVRHGYTNAAGEARPPRNWDELREMAVGLTERDEQGNMDVVGFIPNYGNAWLYMYGWQNGGRFMSEDRTTVTMDDPPIVDALDYVVDIYDRLGGVQEVNAFGSSFQSGALDPFILGKVAMKIDGVWSVEDLAKYGENLNFGCCPAPMPQEQLDRGREPISWIGGSSYAIPANSDHKQGAWDFIRFLRSRRAQQIRCAAKYYENLAKGQSYIPTQDPNRSHNRWAYEHYVVDNDSLKPELKHAIKVFNDLLPVSKNRPVTPVGQKLWDAQLSATDDAVYHRRTPQEACEYHNAQVQRELNELLYPAPGVTITDWTWFIVLYGAILAALAVWGVRNYRRRDTGGPGTKQWYGGLISAAPWIIGFVALIGGPLLFSIVLSFCRYDVLSPAVFIGLDNFSRMFVEDDLFFKSLGNTVFMIIGVPLGLATGLGMALLLTQKVRGVALWRTLFYIPSIVPHVAASILWIWIFNPSGGLLNQALGIFGLEGPLWLQDPRTAKPALILMSLWAAGGTMIIWIAGLKSISESYYEAAAIDGASAWQKFRFITLPMLTPYILFNLIMGMIITFQVFTQAFIMTGGGPVNSTLFYVYHLFNQAFRYLNMGYAAAMAWFLFLIIAVLTFFQLKASKKWVHYEGG</sequence>
<feature type="transmembrane region" description="Helical" evidence="7">
    <location>
        <begin position="778"/>
        <end position="800"/>
    </location>
</feature>
<organism evidence="9 10">
    <name type="scientific">Kiritimatiella glycovorans</name>
    <dbReference type="NCBI Taxonomy" id="1307763"/>
    <lineage>
        <taxon>Bacteria</taxon>
        <taxon>Pseudomonadati</taxon>
        <taxon>Kiritimatiellota</taxon>
        <taxon>Kiritimatiellia</taxon>
        <taxon>Kiritimatiellales</taxon>
        <taxon>Kiritimatiellaceae</taxon>
        <taxon>Kiritimatiella</taxon>
    </lineage>
</organism>
<accession>A0A0G3EBD7</accession>
<feature type="transmembrane region" description="Helical" evidence="7">
    <location>
        <begin position="541"/>
        <end position="560"/>
    </location>
</feature>
<dbReference type="Pfam" id="PF00528">
    <property type="entry name" value="BPD_transp_1"/>
    <property type="match status" value="1"/>
</dbReference>
<dbReference type="STRING" id="1307763.L21SP4_00327"/>
<dbReference type="PANTHER" id="PTHR30193:SF1">
    <property type="entry name" value="ABC TRANSPORTER PERMEASE PROTEIN YESP-RELATED"/>
    <property type="match status" value="1"/>
</dbReference>